<organism evidence="1 2">
    <name type="scientific">Apostasia shenzhenica</name>
    <dbReference type="NCBI Taxonomy" id="1088818"/>
    <lineage>
        <taxon>Eukaryota</taxon>
        <taxon>Viridiplantae</taxon>
        <taxon>Streptophyta</taxon>
        <taxon>Embryophyta</taxon>
        <taxon>Tracheophyta</taxon>
        <taxon>Spermatophyta</taxon>
        <taxon>Magnoliopsida</taxon>
        <taxon>Liliopsida</taxon>
        <taxon>Asparagales</taxon>
        <taxon>Orchidaceae</taxon>
        <taxon>Apostasioideae</taxon>
        <taxon>Apostasia</taxon>
    </lineage>
</organism>
<dbReference type="InterPro" id="IPR012337">
    <property type="entry name" value="RNaseH-like_sf"/>
</dbReference>
<dbReference type="PANTHER" id="PTHR45835">
    <property type="entry name" value="YALI0A06105P"/>
    <property type="match status" value="1"/>
</dbReference>
<evidence type="ECO:0000313" key="2">
    <source>
        <dbReference type="Proteomes" id="UP000236161"/>
    </source>
</evidence>
<dbReference type="PANTHER" id="PTHR45835:SF104">
    <property type="entry name" value="PROTEIN NYNRIN-LIKE"/>
    <property type="match status" value="1"/>
</dbReference>
<dbReference type="InterPro" id="IPR036397">
    <property type="entry name" value="RNaseH_sf"/>
</dbReference>
<dbReference type="EMBL" id="KZ452896">
    <property type="protein sequence ID" value="PKA48185.1"/>
    <property type="molecule type" value="Genomic_DNA"/>
</dbReference>
<dbReference type="AlphaFoldDB" id="A0A2H9ZY00"/>
<name>A0A2H9ZY00_9ASPA</name>
<gene>
    <name evidence="1" type="ORF">AXF42_Ash021656</name>
</gene>
<dbReference type="SUPFAM" id="SSF53098">
    <property type="entry name" value="Ribonuclease H-like"/>
    <property type="match status" value="1"/>
</dbReference>
<evidence type="ECO:0000313" key="1">
    <source>
        <dbReference type="EMBL" id="PKA48185.1"/>
    </source>
</evidence>
<proteinExistence type="predicted"/>
<reference evidence="1 2" key="1">
    <citation type="journal article" date="2017" name="Nature">
        <title>The Apostasia genome and the evolution of orchids.</title>
        <authorList>
            <person name="Zhang G.Q."/>
            <person name="Liu K.W."/>
            <person name="Li Z."/>
            <person name="Lohaus R."/>
            <person name="Hsiao Y.Y."/>
            <person name="Niu S.C."/>
            <person name="Wang J.Y."/>
            <person name="Lin Y.C."/>
            <person name="Xu Q."/>
            <person name="Chen L.J."/>
            <person name="Yoshida K."/>
            <person name="Fujiwara S."/>
            <person name="Wang Z.W."/>
            <person name="Zhang Y.Q."/>
            <person name="Mitsuda N."/>
            <person name="Wang M."/>
            <person name="Liu G.H."/>
            <person name="Pecoraro L."/>
            <person name="Huang H.X."/>
            <person name="Xiao X.J."/>
            <person name="Lin M."/>
            <person name="Wu X.Y."/>
            <person name="Wu W.L."/>
            <person name="Chen Y.Y."/>
            <person name="Chang S.B."/>
            <person name="Sakamoto S."/>
            <person name="Ohme-Takagi M."/>
            <person name="Yagi M."/>
            <person name="Zeng S.J."/>
            <person name="Shen C.Y."/>
            <person name="Yeh C.M."/>
            <person name="Luo Y.B."/>
            <person name="Tsai W.C."/>
            <person name="Van de Peer Y."/>
            <person name="Liu Z.J."/>
        </authorList>
    </citation>
    <scope>NUCLEOTIDE SEQUENCE [LARGE SCALE GENOMIC DNA]</scope>
    <source>
        <strain evidence="2">cv. Shenzhen</strain>
        <tissue evidence="1">Stem</tissue>
    </source>
</reference>
<dbReference type="Gene3D" id="3.30.420.10">
    <property type="entry name" value="Ribonuclease H-like superfamily/Ribonuclease H"/>
    <property type="match status" value="2"/>
</dbReference>
<evidence type="ECO:0008006" key="3">
    <source>
        <dbReference type="Google" id="ProtNLM"/>
    </source>
</evidence>
<dbReference type="Proteomes" id="UP000236161">
    <property type="component" value="Unassembled WGS sequence"/>
</dbReference>
<keyword evidence="2" id="KW-1185">Reference proteome</keyword>
<sequence>MPKNIVTDRDPIFLSKFWRELFKRQGVSTFASTAYHPQEWWYNTSYHSSIKTTPYEAVYGQSPPLHIPYIARDSAVETVDRTLVARENMRKELKEQLRQV</sequence>
<protein>
    <recommendedName>
        <fullName evidence="3">Integrase catalytic domain-containing protein</fullName>
    </recommendedName>
</protein>
<dbReference type="OrthoDB" id="674670at2759"/>
<dbReference type="GO" id="GO:0003676">
    <property type="term" value="F:nucleic acid binding"/>
    <property type="evidence" value="ECO:0007669"/>
    <property type="project" value="InterPro"/>
</dbReference>
<accession>A0A2H9ZY00</accession>